<gene>
    <name evidence="2" type="ORF">AK830_g1648</name>
</gene>
<keyword evidence="3" id="KW-1185">Reference proteome</keyword>
<dbReference type="Gene3D" id="2.60.40.640">
    <property type="match status" value="1"/>
</dbReference>
<dbReference type="EMBL" id="LKCW01000013">
    <property type="protein sequence ID" value="KPM44955.1"/>
    <property type="molecule type" value="Genomic_DNA"/>
</dbReference>
<dbReference type="PANTHER" id="PTHR31904">
    <property type="entry name" value="BYPASS OF STOP CODON PROTEIN 5-RELATED"/>
    <property type="match status" value="1"/>
</dbReference>
<sequence length="427" mass="46290">MHRGNAASAAHADNVAPWSIKALGSKLKAQYRSQGLEIELHQHYTSKIYTSGSKIAGDLIIKPKRNVKFDKIRICLSGDAVVLHEDINAASLVSHNFLDLQMPVSPSSLPSLGILEMGQQYTVPFDFILPHRLPSALPPQSGKSESLIGHHSHLPPSMGMWERDDMAPHMTKVQYEIRASVIHNTTSGSMSEAVMEAHKTIMVIPSSQEDPPLTVGKLDVLYALTNTLPVRRSRFSKRLGTLNATATNATTIFLGVDGRTSGSSSIQVGLVYDPSDPESRPPPIGHVSAKVVSHTWSSAKSAKELPNLGSSGTPFLFRVSVEANSAHSGTWMEHGSLPEDEVDGEAASVPFYSTSLEVSFELPTSSRTFIPTFHSPRISRAYCVHLNIHVGGQSLELRAPLQIVMRGGSGQMECDEVLPSFEEACQA</sequence>
<comment type="caution">
    <text evidence="2">The sequence shown here is derived from an EMBL/GenBank/DDBJ whole genome shotgun (WGS) entry which is preliminary data.</text>
</comment>
<dbReference type="AlphaFoldDB" id="A0A0P7B5N5"/>
<dbReference type="InterPro" id="IPR011021">
    <property type="entry name" value="Arrestin-like_N"/>
</dbReference>
<evidence type="ECO:0000313" key="3">
    <source>
        <dbReference type="Proteomes" id="UP000050424"/>
    </source>
</evidence>
<dbReference type="OrthoDB" id="2283785at2759"/>
<dbReference type="Pfam" id="PF00339">
    <property type="entry name" value="Arrestin_N"/>
    <property type="match status" value="1"/>
</dbReference>
<dbReference type="STRING" id="78410.A0A0P7B5N5"/>
<dbReference type="InterPro" id="IPR039634">
    <property type="entry name" value="Bul1-like"/>
</dbReference>
<feature type="domain" description="Arrestin-like N-terminal" evidence="1">
    <location>
        <begin position="45"/>
        <end position="182"/>
    </location>
</feature>
<proteinExistence type="predicted"/>
<evidence type="ECO:0000259" key="1">
    <source>
        <dbReference type="Pfam" id="PF00339"/>
    </source>
</evidence>
<dbReference type="Proteomes" id="UP000050424">
    <property type="component" value="Unassembled WGS sequence"/>
</dbReference>
<name>A0A0P7B5N5_9HYPO</name>
<accession>A0A0P7B5N5</accession>
<protein>
    <recommendedName>
        <fullName evidence="1">Arrestin-like N-terminal domain-containing protein</fullName>
    </recommendedName>
</protein>
<organism evidence="2 3">
    <name type="scientific">Neonectria ditissima</name>
    <dbReference type="NCBI Taxonomy" id="78410"/>
    <lineage>
        <taxon>Eukaryota</taxon>
        <taxon>Fungi</taxon>
        <taxon>Dikarya</taxon>
        <taxon>Ascomycota</taxon>
        <taxon>Pezizomycotina</taxon>
        <taxon>Sordariomycetes</taxon>
        <taxon>Hypocreomycetidae</taxon>
        <taxon>Hypocreales</taxon>
        <taxon>Nectriaceae</taxon>
        <taxon>Neonectria</taxon>
    </lineage>
</organism>
<evidence type="ECO:0000313" key="2">
    <source>
        <dbReference type="EMBL" id="KPM44955.1"/>
    </source>
</evidence>
<reference evidence="2 3" key="1">
    <citation type="submission" date="2015-09" db="EMBL/GenBank/DDBJ databases">
        <title>Draft genome of a European isolate of the apple canker pathogen Neonectria ditissima.</title>
        <authorList>
            <person name="Gomez-Cortecero A."/>
            <person name="Harrison R.J."/>
            <person name="Armitage A.D."/>
        </authorList>
    </citation>
    <scope>NUCLEOTIDE SEQUENCE [LARGE SCALE GENOMIC DNA]</scope>
    <source>
        <strain evidence="2 3">R09/05</strain>
    </source>
</reference>
<dbReference type="PANTHER" id="PTHR31904:SF1">
    <property type="entry name" value="BYPASS OF STOP CODON PROTEIN 5-RELATED"/>
    <property type="match status" value="1"/>
</dbReference>
<dbReference type="InterPro" id="IPR014752">
    <property type="entry name" value="Arrestin-like_C"/>
</dbReference>